<evidence type="ECO:0000313" key="1">
    <source>
        <dbReference type="EMBL" id="MEX0428564.1"/>
    </source>
</evidence>
<gene>
    <name evidence="1" type="ORF">AB3X52_13110</name>
</gene>
<sequence>MTSTPTGSVHRIGDPGSAASLEVRWFVWSVGSSTADGWLMVTTESAGLHRIEYDGPRARLVPVPTEVALRYLLVLAGFEVGATS</sequence>
<dbReference type="Proteomes" id="UP001556631">
    <property type="component" value="Unassembled WGS sequence"/>
</dbReference>
<comment type="caution">
    <text evidence="1">The sequence shown here is derived from an EMBL/GenBank/DDBJ whole genome shotgun (WGS) entry which is preliminary data.</text>
</comment>
<dbReference type="RefSeq" id="WP_367994535.1">
    <property type="nucleotide sequence ID" value="NZ_JBFPJR010000022.1"/>
</dbReference>
<organism evidence="1 2">
    <name type="scientific">Nocardioides eburneus</name>
    <dbReference type="NCBI Taxonomy" id="3231482"/>
    <lineage>
        <taxon>Bacteria</taxon>
        <taxon>Bacillati</taxon>
        <taxon>Actinomycetota</taxon>
        <taxon>Actinomycetes</taxon>
        <taxon>Propionibacteriales</taxon>
        <taxon>Nocardioidaceae</taxon>
        <taxon>Nocardioides</taxon>
    </lineage>
</organism>
<accession>A0ABV3T3W4</accession>
<protein>
    <submittedName>
        <fullName evidence="1">Uncharacterized protein</fullName>
    </submittedName>
</protein>
<keyword evidence="2" id="KW-1185">Reference proteome</keyword>
<reference evidence="1 2" key="1">
    <citation type="submission" date="2024-07" db="EMBL/GenBank/DDBJ databases">
        <authorList>
            <person name="Lee S."/>
            <person name="Kang M."/>
        </authorList>
    </citation>
    <scope>NUCLEOTIDE SEQUENCE [LARGE SCALE GENOMIC DNA]</scope>
    <source>
        <strain evidence="1 2">DS6</strain>
    </source>
</reference>
<name>A0ABV3T3W4_9ACTN</name>
<evidence type="ECO:0000313" key="2">
    <source>
        <dbReference type="Proteomes" id="UP001556631"/>
    </source>
</evidence>
<proteinExistence type="predicted"/>
<dbReference type="EMBL" id="JBFPJR010000022">
    <property type="protein sequence ID" value="MEX0428564.1"/>
    <property type="molecule type" value="Genomic_DNA"/>
</dbReference>